<feature type="region of interest" description="Disordered" evidence="1">
    <location>
        <begin position="52"/>
        <end position="71"/>
    </location>
</feature>
<evidence type="ECO:0000256" key="1">
    <source>
        <dbReference type="SAM" id="MobiDB-lite"/>
    </source>
</evidence>
<evidence type="ECO:0000313" key="2">
    <source>
        <dbReference type="EMBL" id="KAK1619173.1"/>
    </source>
</evidence>
<accession>A0AAD8VWA9</accession>
<gene>
    <name evidence="2" type="ORF">QYE76_024690</name>
</gene>
<feature type="compositionally biased region" description="Basic and acidic residues" evidence="1">
    <location>
        <begin position="1"/>
        <end position="19"/>
    </location>
</feature>
<keyword evidence="3" id="KW-1185">Reference proteome</keyword>
<dbReference type="Proteomes" id="UP001231189">
    <property type="component" value="Unassembled WGS sequence"/>
</dbReference>
<comment type="caution">
    <text evidence="2">The sequence shown here is derived from an EMBL/GenBank/DDBJ whole genome shotgun (WGS) entry which is preliminary data.</text>
</comment>
<dbReference type="EMBL" id="JAUUTY010000006">
    <property type="protein sequence ID" value="KAK1619173.1"/>
    <property type="molecule type" value="Genomic_DNA"/>
</dbReference>
<name>A0AAD8VWA9_LOLMU</name>
<evidence type="ECO:0000313" key="3">
    <source>
        <dbReference type="Proteomes" id="UP001231189"/>
    </source>
</evidence>
<dbReference type="AlphaFoldDB" id="A0AAD8VWA9"/>
<organism evidence="2 3">
    <name type="scientific">Lolium multiflorum</name>
    <name type="common">Italian ryegrass</name>
    <name type="synonym">Lolium perenne subsp. multiflorum</name>
    <dbReference type="NCBI Taxonomy" id="4521"/>
    <lineage>
        <taxon>Eukaryota</taxon>
        <taxon>Viridiplantae</taxon>
        <taxon>Streptophyta</taxon>
        <taxon>Embryophyta</taxon>
        <taxon>Tracheophyta</taxon>
        <taxon>Spermatophyta</taxon>
        <taxon>Magnoliopsida</taxon>
        <taxon>Liliopsida</taxon>
        <taxon>Poales</taxon>
        <taxon>Poaceae</taxon>
        <taxon>BOP clade</taxon>
        <taxon>Pooideae</taxon>
        <taxon>Poodae</taxon>
        <taxon>Poeae</taxon>
        <taxon>Poeae Chloroplast Group 2 (Poeae type)</taxon>
        <taxon>Loliodinae</taxon>
        <taxon>Loliinae</taxon>
        <taxon>Lolium</taxon>
    </lineage>
</organism>
<protein>
    <submittedName>
        <fullName evidence="2">Uncharacterized protein</fullName>
    </submittedName>
</protein>
<feature type="region of interest" description="Disordered" evidence="1">
    <location>
        <begin position="1"/>
        <end position="24"/>
    </location>
</feature>
<sequence length="96" mass="11150">MAAKEQEAQEQRAHMEQQIREYQQQQAQLMQQMQQQQQMIQQHQTQMSWMMSQTNLSSPPGSGLPLPPFSLPWMQGPSQMMPNMPLMPATVPLRAR</sequence>
<reference evidence="2" key="1">
    <citation type="submission" date="2023-07" db="EMBL/GenBank/DDBJ databases">
        <title>A chromosome-level genome assembly of Lolium multiflorum.</title>
        <authorList>
            <person name="Chen Y."/>
            <person name="Copetti D."/>
            <person name="Kolliker R."/>
            <person name="Studer B."/>
        </authorList>
    </citation>
    <scope>NUCLEOTIDE SEQUENCE</scope>
    <source>
        <strain evidence="2">02402/16</strain>
        <tissue evidence="2">Leaf</tissue>
    </source>
</reference>
<proteinExistence type="predicted"/>